<accession>A0A1J4KUQ4</accession>
<feature type="domain" description="Myb-like" evidence="1">
    <location>
        <begin position="5"/>
        <end position="58"/>
    </location>
</feature>
<dbReference type="VEuPathDB" id="TrichDB:TRFO_16228"/>
<dbReference type="PANTHER" id="PTHR45614:SF253">
    <property type="entry name" value="CHROMOSOME UNDETERMINED SCAFFOLD_38, WHOLE GENOME SHOTGUN SEQUENCE"/>
    <property type="match status" value="1"/>
</dbReference>
<dbReference type="PANTHER" id="PTHR45614">
    <property type="entry name" value="MYB PROTEIN-RELATED"/>
    <property type="match status" value="1"/>
</dbReference>
<gene>
    <name evidence="3" type="primary">WER</name>
    <name evidence="3" type="ORF">TRFO_16228</name>
</gene>
<dbReference type="EMBL" id="MLAK01000510">
    <property type="protein sequence ID" value="OHT13492.1"/>
    <property type="molecule type" value="Genomic_DNA"/>
</dbReference>
<dbReference type="InterPro" id="IPR001005">
    <property type="entry name" value="SANT/Myb"/>
</dbReference>
<sequence length="205" mass="24629">MYQNCRNTQKMKFTPDEDDLLRSAVNKLGTKDWTRIAKYMISTGRSARQCRDRWINYLAPGVVNGNWTEEEEELLVQKQKELGRSWKKIAFFFPSRTEINIKCRWLKRERRLKKLEKLRIKVERTTKSIKNQEMLKKSSNHKNCKTDSQVVDSQGVHSNDVLNTLMDKKDYIHDFLEETFDINDWPFLLLNEEKDLNAFEFFDFY</sequence>
<name>A0A1J4KUQ4_9EUKA</name>
<keyword evidence="4" id="KW-1185">Reference proteome</keyword>
<dbReference type="Pfam" id="PF00249">
    <property type="entry name" value="Myb_DNA-binding"/>
    <property type="match status" value="2"/>
</dbReference>
<dbReference type="AlphaFoldDB" id="A0A1J4KUQ4"/>
<feature type="domain" description="Myb-like" evidence="1">
    <location>
        <begin position="59"/>
        <end position="109"/>
    </location>
</feature>
<dbReference type="GO" id="GO:0000981">
    <property type="term" value="F:DNA-binding transcription factor activity, RNA polymerase II-specific"/>
    <property type="evidence" value="ECO:0007669"/>
    <property type="project" value="TreeGrafter"/>
</dbReference>
<dbReference type="InterPro" id="IPR009057">
    <property type="entry name" value="Homeodomain-like_sf"/>
</dbReference>
<reference evidence="3" key="1">
    <citation type="submission" date="2016-10" db="EMBL/GenBank/DDBJ databases">
        <authorList>
            <person name="Benchimol M."/>
            <person name="Almeida L.G."/>
            <person name="Vasconcelos A.T."/>
            <person name="Perreira-Neves A."/>
            <person name="Rosa I.A."/>
            <person name="Tasca T."/>
            <person name="Bogo M.R."/>
            <person name="de Souza W."/>
        </authorList>
    </citation>
    <scope>NUCLEOTIDE SEQUENCE [LARGE SCALE GENOMIC DNA]</scope>
    <source>
        <strain evidence="3">K</strain>
    </source>
</reference>
<dbReference type="InterPro" id="IPR017930">
    <property type="entry name" value="Myb_dom"/>
</dbReference>
<evidence type="ECO:0000313" key="3">
    <source>
        <dbReference type="EMBL" id="OHT13492.1"/>
    </source>
</evidence>
<evidence type="ECO:0000259" key="2">
    <source>
        <dbReference type="PROSITE" id="PS51294"/>
    </source>
</evidence>
<feature type="domain" description="HTH myb-type" evidence="2">
    <location>
        <begin position="65"/>
        <end position="113"/>
    </location>
</feature>
<dbReference type="RefSeq" id="XP_068366628.1">
    <property type="nucleotide sequence ID" value="XM_068498855.1"/>
</dbReference>
<dbReference type="Proteomes" id="UP000179807">
    <property type="component" value="Unassembled WGS sequence"/>
</dbReference>
<dbReference type="SMART" id="SM00717">
    <property type="entry name" value="SANT"/>
    <property type="match status" value="2"/>
</dbReference>
<evidence type="ECO:0000259" key="1">
    <source>
        <dbReference type="PROSITE" id="PS50090"/>
    </source>
</evidence>
<dbReference type="SUPFAM" id="SSF46689">
    <property type="entry name" value="Homeodomain-like"/>
    <property type="match status" value="1"/>
</dbReference>
<dbReference type="GO" id="GO:0000978">
    <property type="term" value="F:RNA polymerase II cis-regulatory region sequence-specific DNA binding"/>
    <property type="evidence" value="ECO:0007669"/>
    <property type="project" value="TreeGrafter"/>
</dbReference>
<dbReference type="Gene3D" id="1.10.10.60">
    <property type="entry name" value="Homeodomain-like"/>
    <property type="match status" value="2"/>
</dbReference>
<feature type="domain" description="HTH myb-type" evidence="2">
    <location>
        <begin position="7"/>
        <end position="62"/>
    </location>
</feature>
<dbReference type="InterPro" id="IPR050560">
    <property type="entry name" value="MYB_TF"/>
</dbReference>
<dbReference type="PROSITE" id="PS50090">
    <property type="entry name" value="MYB_LIKE"/>
    <property type="match status" value="2"/>
</dbReference>
<dbReference type="OrthoDB" id="2143914at2759"/>
<dbReference type="GO" id="GO:0005634">
    <property type="term" value="C:nucleus"/>
    <property type="evidence" value="ECO:0007669"/>
    <property type="project" value="TreeGrafter"/>
</dbReference>
<dbReference type="GeneID" id="94833559"/>
<evidence type="ECO:0000313" key="4">
    <source>
        <dbReference type="Proteomes" id="UP000179807"/>
    </source>
</evidence>
<comment type="caution">
    <text evidence="3">The sequence shown here is derived from an EMBL/GenBank/DDBJ whole genome shotgun (WGS) entry which is preliminary data.</text>
</comment>
<organism evidence="3 4">
    <name type="scientific">Tritrichomonas foetus</name>
    <dbReference type="NCBI Taxonomy" id="1144522"/>
    <lineage>
        <taxon>Eukaryota</taxon>
        <taxon>Metamonada</taxon>
        <taxon>Parabasalia</taxon>
        <taxon>Tritrichomonadida</taxon>
        <taxon>Tritrichomonadidae</taxon>
        <taxon>Tritrichomonas</taxon>
    </lineage>
</organism>
<proteinExistence type="predicted"/>
<dbReference type="PROSITE" id="PS51294">
    <property type="entry name" value="HTH_MYB"/>
    <property type="match status" value="2"/>
</dbReference>
<dbReference type="CDD" id="cd00167">
    <property type="entry name" value="SANT"/>
    <property type="match status" value="2"/>
</dbReference>
<protein>
    <submittedName>
        <fullName evidence="3">Transcription factor WER</fullName>
    </submittedName>
</protein>